<evidence type="ECO:0000256" key="5">
    <source>
        <dbReference type="SAM" id="Phobius"/>
    </source>
</evidence>
<dbReference type="GO" id="GO:0012505">
    <property type="term" value="C:endomembrane system"/>
    <property type="evidence" value="ECO:0007669"/>
    <property type="project" value="UniProtKB-SubCell"/>
</dbReference>
<dbReference type="PANTHER" id="PTHR31851">
    <property type="entry name" value="FE(2+)/MN(2+) TRANSPORTER PCL1"/>
    <property type="match status" value="1"/>
</dbReference>
<feature type="transmembrane region" description="Helical" evidence="5">
    <location>
        <begin position="215"/>
        <end position="237"/>
    </location>
</feature>
<evidence type="ECO:0000256" key="2">
    <source>
        <dbReference type="ARBA" id="ARBA00022692"/>
    </source>
</evidence>
<evidence type="ECO:0000313" key="7">
    <source>
        <dbReference type="Proteomes" id="UP000177629"/>
    </source>
</evidence>
<protein>
    <recommendedName>
        <fullName evidence="8">GMP synthase</fullName>
    </recommendedName>
</protein>
<evidence type="ECO:0000313" key="6">
    <source>
        <dbReference type="EMBL" id="OHA48131.1"/>
    </source>
</evidence>
<dbReference type="AlphaFoldDB" id="A0A1G2PKG4"/>
<proteinExistence type="predicted"/>
<reference evidence="6 7" key="1">
    <citation type="journal article" date="2016" name="Nat. Commun.">
        <title>Thousands of microbial genomes shed light on interconnected biogeochemical processes in an aquifer system.</title>
        <authorList>
            <person name="Anantharaman K."/>
            <person name="Brown C.T."/>
            <person name="Hug L.A."/>
            <person name="Sharon I."/>
            <person name="Castelle C.J."/>
            <person name="Probst A.J."/>
            <person name="Thomas B.C."/>
            <person name="Singh A."/>
            <person name="Wilkins M.J."/>
            <person name="Karaoz U."/>
            <person name="Brodie E.L."/>
            <person name="Williams K.H."/>
            <person name="Hubbard S.S."/>
            <person name="Banfield J.F."/>
        </authorList>
    </citation>
    <scope>NUCLEOTIDE SEQUENCE [LARGE SCALE GENOMIC DNA]</scope>
</reference>
<dbReference type="Proteomes" id="UP000177629">
    <property type="component" value="Unassembled WGS sequence"/>
</dbReference>
<evidence type="ECO:0000256" key="3">
    <source>
        <dbReference type="ARBA" id="ARBA00022989"/>
    </source>
</evidence>
<feature type="transmembrane region" description="Helical" evidence="5">
    <location>
        <begin position="23"/>
        <end position="44"/>
    </location>
</feature>
<dbReference type="STRING" id="1802362.A2806_00640"/>
<gene>
    <name evidence="6" type="ORF">A2806_00640</name>
</gene>
<comment type="caution">
    <text evidence="6">The sequence shown here is derived from an EMBL/GenBank/DDBJ whole genome shotgun (WGS) entry which is preliminary data.</text>
</comment>
<dbReference type="GO" id="GO:0030026">
    <property type="term" value="P:intracellular manganese ion homeostasis"/>
    <property type="evidence" value="ECO:0007669"/>
    <property type="project" value="InterPro"/>
</dbReference>
<dbReference type="GO" id="GO:0005384">
    <property type="term" value="F:manganese ion transmembrane transporter activity"/>
    <property type="evidence" value="ECO:0007669"/>
    <property type="project" value="InterPro"/>
</dbReference>
<evidence type="ECO:0000256" key="4">
    <source>
        <dbReference type="ARBA" id="ARBA00023136"/>
    </source>
</evidence>
<organism evidence="6 7">
    <name type="scientific">Candidatus Terrybacteria bacterium RIFCSPHIGHO2_01_FULL_48_17</name>
    <dbReference type="NCBI Taxonomy" id="1802362"/>
    <lineage>
        <taxon>Bacteria</taxon>
        <taxon>Candidatus Terryibacteriota</taxon>
    </lineage>
</organism>
<comment type="subcellular location">
    <subcellularLocation>
        <location evidence="1">Endomembrane system</location>
        <topology evidence="1">Multi-pass membrane protein</topology>
    </subcellularLocation>
</comment>
<feature type="transmembrane region" description="Helical" evidence="5">
    <location>
        <begin position="180"/>
        <end position="203"/>
    </location>
</feature>
<dbReference type="InterPro" id="IPR008217">
    <property type="entry name" value="Ccc1_fam"/>
</dbReference>
<keyword evidence="3 5" id="KW-1133">Transmembrane helix</keyword>
<feature type="transmembrane region" description="Helical" evidence="5">
    <location>
        <begin position="154"/>
        <end position="174"/>
    </location>
</feature>
<sequence>MTEKLEKRGEPKHRPGGGILRDAVYAAHDGIITTFAVVAGVIGADLSGGIVLVLGIANLIADGISMGAGNFLGLRSEQTFIKSEHAAEKQEIEDVPEEEQNEIREIYREKGFEGALLEQIVNTITADKERWAHIMLHEELGLSHPEDIRPMRNALVTFLSFLMAGTVPLVPYLIPWFEDMRFPASIFFTAFALFFVGGIRTIVMRGNIMLNALEVLLIGSLSGIAAYVIGFALRSLVNAA</sequence>
<name>A0A1G2PKG4_9BACT</name>
<evidence type="ECO:0000256" key="1">
    <source>
        <dbReference type="ARBA" id="ARBA00004127"/>
    </source>
</evidence>
<dbReference type="EMBL" id="MHSS01000008">
    <property type="protein sequence ID" value="OHA48131.1"/>
    <property type="molecule type" value="Genomic_DNA"/>
</dbReference>
<feature type="transmembrane region" description="Helical" evidence="5">
    <location>
        <begin position="50"/>
        <end position="72"/>
    </location>
</feature>
<evidence type="ECO:0008006" key="8">
    <source>
        <dbReference type="Google" id="ProtNLM"/>
    </source>
</evidence>
<accession>A0A1G2PKG4</accession>
<keyword evidence="2 5" id="KW-0812">Transmembrane</keyword>
<keyword evidence="4 5" id="KW-0472">Membrane</keyword>
<dbReference type="Pfam" id="PF01988">
    <property type="entry name" value="VIT1"/>
    <property type="match status" value="1"/>
</dbReference>